<name>A0A5B9FTK8_9FLAO</name>
<proteinExistence type="predicted"/>
<dbReference type="OrthoDB" id="1346118at2"/>
<evidence type="ECO:0000313" key="1">
    <source>
        <dbReference type="EMBL" id="QEE50184.1"/>
    </source>
</evidence>
<protein>
    <submittedName>
        <fullName evidence="1">Uncharacterized protein</fullName>
    </submittedName>
</protein>
<evidence type="ECO:0000313" key="2">
    <source>
        <dbReference type="Proteomes" id="UP000321222"/>
    </source>
</evidence>
<dbReference type="RefSeq" id="WP_147583667.1">
    <property type="nucleotide sequence ID" value="NZ_CP042831.1"/>
</dbReference>
<organism evidence="1 2">
    <name type="scientific">Flavobacterium alkalisoli</name>
    <dbReference type="NCBI Taxonomy" id="2602769"/>
    <lineage>
        <taxon>Bacteria</taxon>
        <taxon>Pseudomonadati</taxon>
        <taxon>Bacteroidota</taxon>
        <taxon>Flavobacteriia</taxon>
        <taxon>Flavobacteriales</taxon>
        <taxon>Flavobacteriaceae</taxon>
        <taxon>Flavobacterium</taxon>
    </lineage>
</organism>
<reference evidence="1 2" key="1">
    <citation type="submission" date="2019-08" db="EMBL/GenBank/DDBJ databases">
        <title>Flavobacterium alkalisoli sp. nov., isolated from rhizosphere soil of Suaeda salsa.</title>
        <authorList>
            <person name="Sun J.-Q."/>
            <person name="Xu L."/>
        </authorList>
    </citation>
    <scope>NUCLEOTIDE SEQUENCE [LARGE SCALE GENOMIC DNA]</scope>
    <source>
        <strain evidence="1 2">XS-5</strain>
    </source>
</reference>
<dbReference type="Proteomes" id="UP000321222">
    <property type="component" value="Chromosome"/>
</dbReference>
<keyword evidence="2" id="KW-1185">Reference proteome</keyword>
<gene>
    <name evidence="1" type="ORF">FUA48_11530</name>
</gene>
<dbReference type="KEGG" id="fak:FUA48_11530"/>
<accession>A0A5B9FTK8</accession>
<sequence length="201" mass="24074">MTKEEFIATAYQYYPRNIDHFLDIELYMISPEFTKLINLCDLMDKKEEEGVFKDFYDKIKSVNNPDNFRMIHRFHGNDRCHNLHFVERRGTIHHAFCLNVSIVVPYYTTYVIEWDIKEKLQEPADPFRMTSDYPKKALTVSKEDQEILYKMAKVAESNFGYKPFPEDLLNEMIPDINIETIKMGEFTFFNAFFLDDYHIFP</sequence>
<dbReference type="EMBL" id="CP042831">
    <property type="protein sequence ID" value="QEE50184.1"/>
    <property type="molecule type" value="Genomic_DNA"/>
</dbReference>
<dbReference type="AlphaFoldDB" id="A0A5B9FTK8"/>